<dbReference type="Gramene" id="PRQ24577">
    <property type="protein sequence ID" value="PRQ24577"/>
    <property type="gene ID" value="RchiOBHm_Chr6g0273961"/>
</dbReference>
<gene>
    <name evidence="2" type="ORF">RchiOBHm_Chr6g0273961</name>
</gene>
<comment type="caution">
    <text evidence="2">The sequence shown here is derived from an EMBL/GenBank/DDBJ whole genome shotgun (WGS) entry which is preliminary data.</text>
</comment>
<dbReference type="Gene3D" id="3.30.70.330">
    <property type="match status" value="1"/>
</dbReference>
<dbReference type="Proteomes" id="UP000238479">
    <property type="component" value="Chromosome 6"/>
</dbReference>
<dbReference type="InterPro" id="IPR012677">
    <property type="entry name" value="Nucleotide-bd_a/b_plait_sf"/>
</dbReference>
<dbReference type="AlphaFoldDB" id="A0A2P6PRL9"/>
<dbReference type="Pfam" id="PF00076">
    <property type="entry name" value="RRM_1"/>
    <property type="match status" value="1"/>
</dbReference>
<evidence type="ECO:0000313" key="2">
    <source>
        <dbReference type="EMBL" id="PRQ24577.1"/>
    </source>
</evidence>
<evidence type="ECO:0000259" key="1">
    <source>
        <dbReference type="Pfam" id="PF00076"/>
    </source>
</evidence>
<sequence length="100" mass="11755">MSLSLSLSSTTNPPCSSQNCRPRIFKGLRRERKRRPRWIWIGGISWETSEDNLKEYFSNYGDIVWLYCCSDIMYVQSSSIWTKFTPSCSLNLPCIRYELV</sequence>
<accession>A0A2P6PRL9</accession>
<proteinExistence type="predicted"/>
<dbReference type="InterPro" id="IPR035979">
    <property type="entry name" value="RBD_domain_sf"/>
</dbReference>
<feature type="domain" description="RRM" evidence="1">
    <location>
        <begin position="39"/>
        <end position="65"/>
    </location>
</feature>
<dbReference type="InterPro" id="IPR000504">
    <property type="entry name" value="RRM_dom"/>
</dbReference>
<dbReference type="GO" id="GO:0003723">
    <property type="term" value="F:RNA binding"/>
    <property type="evidence" value="ECO:0007669"/>
    <property type="project" value="InterPro"/>
</dbReference>
<organism evidence="2 3">
    <name type="scientific">Rosa chinensis</name>
    <name type="common">China rose</name>
    <dbReference type="NCBI Taxonomy" id="74649"/>
    <lineage>
        <taxon>Eukaryota</taxon>
        <taxon>Viridiplantae</taxon>
        <taxon>Streptophyta</taxon>
        <taxon>Embryophyta</taxon>
        <taxon>Tracheophyta</taxon>
        <taxon>Spermatophyta</taxon>
        <taxon>Magnoliopsida</taxon>
        <taxon>eudicotyledons</taxon>
        <taxon>Gunneridae</taxon>
        <taxon>Pentapetalae</taxon>
        <taxon>rosids</taxon>
        <taxon>fabids</taxon>
        <taxon>Rosales</taxon>
        <taxon>Rosaceae</taxon>
        <taxon>Rosoideae</taxon>
        <taxon>Rosoideae incertae sedis</taxon>
        <taxon>Rosa</taxon>
    </lineage>
</organism>
<dbReference type="SUPFAM" id="SSF54928">
    <property type="entry name" value="RNA-binding domain, RBD"/>
    <property type="match status" value="1"/>
</dbReference>
<reference evidence="2 3" key="1">
    <citation type="journal article" date="2018" name="Nat. Genet.">
        <title>The Rosa genome provides new insights in the design of modern roses.</title>
        <authorList>
            <person name="Bendahmane M."/>
        </authorList>
    </citation>
    <scope>NUCLEOTIDE SEQUENCE [LARGE SCALE GENOMIC DNA]</scope>
    <source>
        <strain evidence="3">cv. Old Blush</strain>
    </source>
</reference>
<dbReference type="EMBL" id="PDCK01000044">
    <property type="protein sequence ID" value="PRQ24577.1"/>
    <property type="molecule type" value="Genomic_DNA"/>
</dbReference>
<keyword evidence="3" id="KW-1185">Reference proteome</keyword>
<evidence type="ECO:0000313" key="3">
    <source>
        <dbReference type="Proteomes" id="UP000238479"/>
    </source>
</evidence>
<name>A0A2P6PRL9_ROSCH</name>
<protein>
    <submittedName>
        <fullName evidence="2">Putative nucleotide-binding alpha-beta plait domain-containing protein</fullName>
    </submittedName>
</protein>